<protein>
    <submittedName>
        <fullName evidence="1">Uncharacterized protein</fullName>
    </submittedName>
</protein>
<dbReference type="AlphaFoldDB" id="A0A2T4MWP7"/>
<dbReference type="RefSeq" id="WP_107684633.1">
    <property type="nucleotide sequence ID" value="NZ_PZKL01000045.1"/>
</dbReference>
<dbReference type="Proteomes" id="UP000241986">
    <property type="component" value="Unassembled WGS sequence"/>
</dbReference>
<dbReference type="EMBL" id="PZKL01000045">
    <property type="protein sequence ID" value="PTH79008.1"/>
    <property type="molecule type" value="Genomic_DNA"/>
</dbReference>
<accession>A0A2T4MWP7</accession>
<name>A0A2T4MWP7_AERVE</name>
<proteinExistence type="predicted"/>
<sequence length="117" mass="13170">MKKIKINTIIASVSLCFCYFIYSSLCESIIFEESAKLRMSIEREAISWALSQSTEQKPQAKNSVMGYLTCIEVLSSKKGNCTLLIGDSQLENVILSVIKDADVSDEVKRSFLIYKQD</sequence>
<comment type="caution">
    <text evidence="1">The sequence shown here is derived from an EMBL/GenBank/DDBJ whole genome shotgun (WGS) entry which is preliminary data.</text>
</comment>
<gene>
    <name evidence="1" type="ORF">DAA48_21455</name>
</gene>
<reference evidence="1 2" key="1">
    <citation type="submission" date="2018-03" db="EMBL/GenBank/DDBJ databases">
        <title>Aeromonas veronii whole genome sequencing and analysis.</title>
        <authorList>
            <person name="Xie H."/>
            <person name="Liu T."/>
            <person name="Wang K."/>
        </authorList>
    </citation>
    <scope>NUCLEOTIDE SEQUENCE [LARGE SCALE GENOMIC DNA]</scope>
    <source>
        <strain evidence="1 2">XH.VA.1</strain>
    </source>
</reference>
<evidence type="ECO:0000313" key="2">
    <source>
        <dbReference type="Proteomes" id="UP000241986"/>
    </source>
</evidence>
<organism evidence="1 2">
    <name type="scientific">Aeromonas veronii</name>
    <dbReference type="NCBI Taxonomy" id="654"/>
    <lineage>
        <taxon>Bacteria</taxon>
        <taxon>Pseudomonadati</taxon>
        <taxon>Pseudomonadota</taxon>
        <taxon>Gammaproteobacteria</taxon>
        <taxon>Aeromonadales</taxon>
        <taxon>Aeromonadaceae</taxon>
        <taxon>Aeromonas</taxon>
    </lineage>
</organism>
<evidence type="ECO:0000313" key="1">
    <source>
        <dbReference type="EMBL" id="PTH79008.1"/>
    </source>
</evidence>